<dbReference type="Pfam" id="PF05729">
    <property type="entry name" value="NACHT"/>
    <property type="match status" value="1"/>
</dbReference>
<dbReference type="InterPro" id="IPR007111">
    <property type="entry name" value="NACHT_NTPase"/>
</dbReference>
<feature type="compositionally biased region" description="Basic and acidic residues" evidence="1">
    <location>
        <begin position="765"/>
        <end position="777"/>
    </location>
</feature>
<protein>
    <recommendedName>
        <fullName evidence="3">NACHT domain-containing protein</fullName>
    </recommendedName>
</protein>
<dbReference type="InterPro" id="IPR027417">
    <property type="entry name" value="P-loop_NTPase"/>
</dbReference>
<dbReference type="RefSeq" id="WP_345434276.1">
    <property type="nucleotide sequence ID" value="NZ_BAABHK010000008.1"/>
</dbReference>
<accession>A0ABP8UIP2</accession>
<gene>
    <name evidence="4" type="ORF">GCM10023196_058310</name>
</gene>
<evidence type="ECO:0000313" key="4">
    <source>
        <dbReference type="EMBL" id="GAA4630936.1"/>
    </source>
</evidence>
<feature type="transmembrane region" description="Helical" evidence="2">
    <location>
        <begin position="427"/>
        <end position="449"/>
    </location>
</feature>
<keyword evidence="2" id="KW-0472">Membrane</keyword>
<sequence length="932" mass="100053">MTALSVGLALALIGNLATNTVQVAGRWWPWLVWTATGLLALTAVIVEYLQRRADRAVAAAAVDLDEVVGVLAQEVRRQWLEEAVFRRVRQPLPLWVRWSSTGRPVAAGRDAVLDDAGGTDWREVPLEGDLNGIVAAFTSLPHAQLVILGEAGAGKTVMAMQLTLGLIEQQVPGDPVPVLLPIASWNPNVEHAEEFITRRLREEYGFLAESGTDGDLAGTLLASGRLLPVLDGLDEIADGRHGAAVDALDRFAAAGRPLVVTCRSHEYEQAVTRSGTVVSRAAVVEIEPTDVDRVIAFLSHPAPSRSRWKPVFDHLRAHPDGVLARALSTPLMVALARTGFQDPATDPATLLSLPDRRTVTGALLDGFVNSAYQPGPPTGSLRSYDPAKATRWLTCLAAHLDRAGTRDLWWWQLGPGLMSRRPARTEVTVTVLAVLAAGLAAGLGAALLVGPGFALGAAVLGEAVVGISATGALRWLWPGGYPPYEPLALPRRSRRGYRCLLFGGGFGLLPSPSWAGLAGGLLYGLAVQFIPAWSLPARPRRATPRLTLHANRRNALAAALQHAVIAATIFAAVAALVPGAPGPLLAATTAALVYGAAAAFGAGLWTWTRYRLAHLRLAARGHLPWRLWVFLDDAHHRGTLRQAGTAWQFRHALLQDHLGARVRGTRVGTGDQTAARKLADLLVEHGRLEELRIRADAGDQVAGRRLADLFLDQGHLDEALSILRTQADVAAENPAAVQERWNAARHLDDVLVQHGRFEELRARADAGDQSAGRRLDSLDLGPDGDITATHRHSGTGGSSTSRTRAAQMNMAPIADLFAERGDLDEAVELLRDFADPGDDLATDRLYDLLAEQGRLAETIASWRTGTQSGPEAVRLPRFLARDGRLDEAVQILRARADAGDWNAALRLPRLLADYGRVDEAIALLRARADAGD</sequence>
<evidence type="ECO:0000313" key="5">
    <source>
        <dbReference type="Proteomes" id="UP001501442"/>
    </source>
</evidence>
<keyword evidence="5" id="KW-1185">Reference proteome</keyword>
<dbReference type="Proteomes" id="UP001501442">
    <property type="component" value="Unassembled WGS sequence"/>
</dbReference>
<evidence type="ECO:0000259" key="3">
    <source>
        <dbReference type="PROSITE" id="PS50837"/>
    </source>
</evidence>
<feature type="transmembrane region" description="Helical" evidence="2">
    <location>
        <begin position="584"/>
        <end position="607"/>
    </location>
</feature>
<dbReference type="PROSITE" id="PS50837">
    <property type="entry name" value="NACHT"/>
    <property type="match status" value="1"/>
</dbReference>
<feature type="transmembrane region" description="Helical" evidence="2">
    <location>
        <begin position="521"/>
        <end position="537"/>
    </location>
</feature>
<name>A0ABP8UIP2_9ACTN</name>
<evidence type="ECO:0000256" key="2">
    <source>
        <dbReference type="SAM" id="Phobius"/>
    </source>
</evidence>
<evidence type="ECO:0000256" key="1">
    <source>
        <dbReference type="SAM" id="MobiDB-lite"/>
    </source>
</evidence>
<feature type="domain" description="NACHT" evidence="3">
    <location>
        <begin position="143"/>
        <end position="236"/>
    </location>
</feature>
<proteinExistence type="predicted"/>
<feature type="transmembrane region" description="Helical" evidence="2">
    <location>
        <begin position="558"/>
        <end position="578"/>
    </location>
</feature>
<comment type="caution">
    <text evidence="4">The sequence shown here is derived from an EMBL/GenBank/DDBJ whole genome shotgun (WGS) entry which is preliminary data.</text>
</comment>
<dbReference type="InterPro" id="IPR011990">
    <property type="entry name" value="TPR-like_helical_dom_sf"/>
</dbReference>
<feature type="region of interest" description="Disordered" evidence="1">
    <location>
        <begin position="765"/>
        <end position="804"/>
    </location>
</feature>
<keyword evidence="2" id="KW-0812">Transmembrane</keyword>
<dbReference type="Gene3D" id="3.40.50.300">
    <property type="entry name" value="P-loop containing nucleotide triphosphate hydrolases"/>
    <property type="match status" value="1"/>
</dbReference>
<organism evidence="4 5">
    <name type="scientific">Actinoallomurus vinaceus</name>
    <dbReference type="NCBI Taxonomy" id="1080074"/>
    <lineage>
        <taxon>Bacteria</taxon>
        <taxon>Bacillati</taxon>
        <taxon>Actinomycetota</taxon>
        <taxon>Actinomycetes</taxon>
        <taxon>Streptosporangiales</taxon>
        <taxon>Thermomonosporaceae</taxon>
        <taxon>Actinoallomurus</taxon>
    </lineage>
</organism>
<dbReference type="EMBL" id="BAABHK010000008">
    <property type="protein sequence ID" value="GAA4630936.1"/>
    <property type="molecule type" value="Genomic_DNA"/>
</dbReference>
<reference evidence="5" key="1">
    <citation type="journal article" date="2019" name="Int. J. Syst. Evol. Microbiol.">
        <title>The Global Catalogue of Microorganisms (GCM) 10K type strain sequencing project: providing services to taxonomists for standard genome sequencing and annotation.</title>
        <authorList>
            <consortium name="The Broad Institute Genomics Platform"/>
            <consortium name="The Broad Institute Genome Sequencing Center for Infectious Disease"/>
            <person name="Wu L."/>
            <person name="Ma J."/>
        </authorList>
    </citation>
    <scope>NUCLEOTIDE SEQUENCE [LARGE SCALE GENOMIC DNA]</scope>
    <source>
        <strain evidence="5">JCM 17939</strain>
    </source>
</reference>
<dbReference type="Gene3D" id="1.25.40.10">
    <property type="entry name" value="Tetratricopeptide repeat domain"/>
    <property type="match status" value="1"/>
</dbReference>
<keyword evidence="2" id="KW-1133">Transmembrane helix</keyword>
<dbReference type="SUPFAM" id="SSF52540">
    <property type="entry name" value="P-loop containing nucleoside triphosphate hydrolases"/>
    <property type="match status" value="1"/>
</dbReference>
<feature type="transmembrane region" description="Helical" evidence="2">
    <location>
        <begin position="27"/>
        <end position="46"/>
    </location>
</feature>